<sequence length="143" mass="16231">MMQYIIRTDTPFAGHVQSYIRPDGFVAYADGDLTPEQYGVERGFPIRVVNDAELDAMLVTWTERQITEPTEETLADFTYALDCLPPCRWQRYRGVEMFHISEGLSHDLVQWHVAIGEKCFTFVDRRSAPTETIAAKAAAANGR</sequence>
<organism evidence="1 2">
    <name type="scientific">Rhodoblastus sphagnicola</name>
    <dbReference type="NCBI Taxonomy" id="333368"/>
    <lineage>
        <taxon>Bacteria</taxon>
        <taxon>Pseudomonadati</taxon>
        <taxon>Pseudomonadota</taxon>
        <taxon>Alphaproteobacteria</taxon>
        <taxon>Hyphomicrobiales</taxon>
        <taxon>Rhodoblastaceae</taxon>
        <taxon>Rhodoblastus</taxon>
    </lineage>
</organism>
<accession>A0A2S6N0S8</accession>
<evidence type="ECO:0000313" key="1">
    <source>
        <dbReference type="EMBL" id="PPQ28233.1"/>
    </source>
</evidence>
<protein>
    <submittedName>
        <fullName evidence="1">Uncharacterized protein</fullName>
    </submittedName>
</protein>
<comment type="caution">
    <text evidence="1">The sequence shown here is derived from an EMBL/GenBank/DDBJ whole genome shotgun (WGS) entry which is preliminary data.</text>
</comment>
<dbReference type="RefSeq" id="WP_104509266.1">
    <property type="nucleotide sequence ID" value="NZ_JACIGC010000031.1"/>
</dbReference>
<keyword evidence="2" id="KW-1185">Reference proteome</keyword>
<proteinExistence type="predicted"/>
<reference evidence="1 2" key="1">
    <citation type="journal article" date="2018" name="Arch. Microbiol.">
        <title>New insights into the metabolic potential of the phototrophic purple bacterium Rhodopila globiformis DSM 161(T) from its draft genome sequence and evidence for a vanadium-dependent nitrogenase.</title>
        <authorList>
            <person name="Imhoff J.F."/>
            <person name="Rahn T."/>
            <person name="Kunzel S."/>
            <person name="Neulinger S.C."/>
        </authorList>
    </citation>
    <scope>NUCLEOTIDE SEQUENCE [LARGE SCALE GENOMIC DNA]</scope>
    <source>
        <strain evidence="1 2">DSM 16996</strain>
    </source>
</reference>
<evidence type="ECO:0000313" key="2">
    <source>
        <dbReference type="Proteomes" id="UP000239089"/>
    </source>
</evidence>
<dbReference type="EMBL" id="NHSJ01000112">
    <property type="protein sequence ID" value="PPQ28233.1"/>
    <property type="molecule type" value="Genomic_DNA"/>
</dbReference>
<dbReference type="AlphaFoldDB" id="A0A2S6N0S8"/>
<gene>
    <name evidence="1" type="ORF">CCR94_18210</name>
</gene>
<dbReference type="OrthoDB" id="9131892at2"/>
<dbReference type="Proteomes" id="UP000239089">
    <property type="component" value="Unassembled WGS sequence"/>
</dbReference>
<name>A0A2S6N0S8_9HYPH</name>